<dbReference type="InterPro" id="IPR057872">
    <property type="entry name" value="Derepression"/>
</dbReference>
<evidence type="ECO:0000313" key="1">
    <source>
        <dbReference type="EMBL" id="CNI46586.1"/>
    </source>
</evidence>
<dbReference type="EMBL" id="CWJL01000005">
    <property type="protein sequence ID" value="CRY65747.1"/>
    <property type="molecule type" value="Genomic_DNA"/>
</dbReference>
<organism evidence="1 4">
    <name type="scientific">Yersinia pekkanenii</name>
    <dbReference type="NCBI Taxonomy" id="1288385"/>
    <lineage>
        <taxon>Bacteria</taxon>
        <taxon>Pseudomonadati</taxon>
        <taxon>Pseudomonadota</taxon>
        <taxon>Gammaproteobacteria</taxon>
        <taxon>Enterobacterales</taxon>
        <taxon>Yersiniaceae</taxon>
        <taxon>Yersinia</taxon>
    </lineage>
</organism>
<keyword evidence="3" id="KW-1185">Reference proteome</keyword>
<reference evidence="2 3" key="2">
    <citation type="submission" date="2015-03" db="EMBL/GenBank/DDBJ databases">
        <authorList>
            <consortium name="Pathogen Informatics"/>
            <person name="Murphy D."/>
        </authorList>
    </citation>
    <scope>NUCLEOTIDE SEQUENCE [LARGE SCALE GENOMIC DNA]</scope>
    <source>
        <strain evidence="3">type strain: CIP110230</strain>
        <strain evidence="2">Type strain: CIP110230</strain>
    </source>
</reference>
<dbReference type="RefSeq" id="WP_235801352.1">
    <property type="nucleotide sequence ID" value="NZ_CAWMMU010000005.1"/>
</dbReference>
<reference evidence="1" key="3">
    <citation type="submission" date="2015-03" db="EMBL/GenBank/DDBJ databases">
        <authorList>
            <person name="Murphy D."/>
        </authorList>
    </citation>
    <scope>NUCLEOTIDE SEQUENCE [LARGE SCALE GENOMIC DNA]</scope>
    <source>
        <strain evidence="1">A125KOH2</strain>
    </source>
</reference>
<accession>A0A0T9R608</accession>
<gene>
    <name evidence="1" type="ORF">ERS008529_04112</name>
    <name evidence="2" type="ORF">ERS137968_01483</name>
</gene>
<evidence type="ECO:0000313" key="4">
    <source>
        <dbReference type="Proteomes" id="UP000045840"/>
    </source>
</evidence>
<evidence type="ECO:0000313" key="3">
    <source>
        <dbReference type="Proteomes" id="UP000044625"/>
    </source>
</evidence>
<dbReference type="Proteomes" id="UP000045840">
    <property type="component" value="Unassembled WGS sequence"/>
</dbReference>
<evidence type="ECO:0000313" key="2">
    <source>
        <dbReference type="EMBL" id="CRY65747.1"/>
    </source>
</evidence>
<protein>
    <submittedName>
        <fullName evidence="1">Uncharacterized protein</fullName>
    </submittedName>
</protein>
<dbReference type="EMBL" id="CQAZ01000053">
    <property type="protein sequence ID" value="CNI46586.1"/>
    <property type="molecule type" value="Genomic_DNA"/>
</dbReference>
<reference evidence="4" key="1">
    <citation type="submission" date="2015-03" db="EMBL/GenBank/DDBJ databases">
        <authorList>
            <consortium name="Pathogen Informatics"/>
        </authorList>
    </citation>
    <scope>NUCLEOTIDE SEQUENCE [LARGE SCALE GENOMIC DNA]</scope>
    <source>
        <strain evidence="4">A125KOH2</strain>
    </source>
</reference>
<dbReference type="STRING" id="1288385.ERS137968_01483"/>
<sequence length="128" mass="14543">MKHNNNTTALDWKNGVGFRHFYDNPPCNLMVNGLAMRKSNIDTAQENNDDTSKRIDISIDCYRKLNRAANVSLFLSGDLIKREINGLHQLYVPDILSYIGEDVQAALSELKENGVFDVFIQQEQLSKP</sequence>
<proteinExistence type="predicted"/>
<dbReference type="AlphaFoldDB" id="A0A0T9R608"/>
<name>A0A0T9R608_9GAMM</name>
<dbReference type="Proteomes" id="UP000044625">
    <property type="component" value="Unassembled WGS sequence"/>
</dbReference>
<dbReference type="Pfam" id="PF25738">
    <property type="entry name" value="Derepression"/>
    <property type="match status" value="1"/>
</dbReference>